<proteinExistence type="inferred from homology"/>
<accession>A0A2V3VGP3</accession>
<evidence type="ECO:0000259" key="3">
    <source>
        <dbReference type="Pfam" id="PF00881"/>
    </source>
</evidence>
<dbReference type="InterPro" id="IPR029479">
    <property type="entry name" value="Nitroreductase"/>
</dbReference>
<reference evidence="4 5" key="1">
    <citation type="submission" date="2018-05" db="EMBL/GenBank/DDBJ databases">
        <title>Genomic Encyclopedia of Type Strains, Phase IV (KMG-IV): sequencing the most valuable type-strain genomes for metagenomic binning, comparative biology and taxonomic classification.</title>
        <authorList>
            <person name="Goeker M."/>
        </authorList>
    </citation>
    <scope>NUCLEOTIDE SEQUENCE [LARGE SCALE GENOMIC DNA]</scope>
    <source>
        <strain evidence="4 5">DSM 28556</strain>
    </source>
</reference>
<dbReference type="Gene3D" id="3.40.109.10">
    <property type="entry name" value="NADH Oxidase"/>
    <property type="match status" value="1"/>
</dbReference>
<feature type="domain" description="Nitroreductase" evidence="3">
    <location>
        <begin position="19"/>
        <end position="75"/>
    </location>
</feature>
<dbReference type="RefSeq" id="WP_110397439.1">
    <property type="nucleotide sequence ID" value="NZ_JADIJL010000046.1"/>
</dbReference>
<dbReference type="PANTHER" id="PTHR43673:SF10">
    <property type="entry name" value="NADH DEHYDROGENASE_NAD(P)H NITROREDUCTASE XCC3605-RELATED"/>
    <property type="match status" value="1"/>
</dbReference>
<dbReference type="InterPro" id="IPR000415">
    <property type="entry name" value="Nitroreductase-like"/>
</dbReference>
<keyword evidence="5" id="KW-1185">Reference proteome</keyword>
<evidence type="ECO:0000313" key="4">
    <source>
        <dbReference type="EMBL" id="PXW80986.1"/>
    </source>
</evidence>
<dbReference type="Proteomes" id="UP000247978">
    <property type="component" value="Unassembled WGS sequence"/>
</dbReference>
<evidence type="ECO:0000256" key="2">
    <source>
        <dbReference type="ARBA" id="ARBA00023002"/>
    </source>
</evidence>
<organism evidence="4 5">
    <name type="scientific">Pseudogracilibacillus auburnensis</name>
    <dbReference type="NCBI Taxonomy" id="1494959"/>
    <lineage>
        <taxon>Bacteria</taxon>
        <taxon>Bacillati</taxon>
        <taxon>Bacillota</taxon>
        <taxon>Bacilli</taxon>
        <taxon>Bacillales</taxon>
        <taxon>Bacillaceae</taxon>
        <taxon>Pseudogracilibacillus</taxon>
    </lineage>
</organism>
<dbReference type="GO" id="GO:0016491">
    <property type="term" value="F:oxidoreductase activity"/>
    <property type="evidence" value="ECO:0007669"/>
    <property type="project" value="UniProtKB-KW"/>
</dbReference>
<name>A0A2V3VGP3_9BACI</name>
<comment type="similarity">
    <text evidence="1">Belongs to the nitroreductase family.</text>
</comment>
<comment type="caution">
    <text evidence="4">The sequence shown here is derived from an EMBL/GenBank/DDBJ whole genome shotgun (WGS) entry which is preliminary data.</text>
</comment>
<keyword evidence="2" id="KW-0560">Oxidoreductase</keyword>
<evidence type="ECO:0000313" key="5">
    <source>
        <dbReference type="Proteomes" id="UP000247978"/>
    </source>
</evidence>
<dbReference type="CDD" id="cd02138">
    <property type="entry name" value="TdsD-like"/>
    <property type="match status" value="1"/>
</dbReference>
<dbReference type="SUPFAM" id="SSF55469">
    <property type="entry name" value="FMN-dependent nitroreductase-like"/>
    <property type="match status" value="1"/>
</dbReference>
<dbReference type="EMBL" id="QJJQ01000023">
    <property type="protein sequence ID" value="PXW80986.1"/>
    <property type="molecule type" value="Genomic_DNA"/>
</dbReference>
<sequence>MNIEEYRTADYPIDPIYIKRWSPRSFSTKEVEQEKLNSLFEAARWAPSAANWQPWRFIFAKSNEDRKKFLSFLYEGNVEWCKNAPAFVAIASKTTRNEAGDPNIAHTFDTGTAWGYLSLEANRQGLITHGMGGFDRGKAKEVLHIPDEYDIHAIIAIGYHNPQGELSEKNKEREIPSNRHPIEKFVFEGKFVEG</sequence>
<dbReference type="AlphaFoldDB" id="A0A2V3VGP3"/>
<protein>
    <submittedName>
        <fullName evidence="4">Nitroreductase</fullName>
    </submittedName>
</protein>
<evidence type="ECO:0000256" key="1">
    <source>
        <dbReference type="ARBA" id="ARBA00007118"/>
    </source>
</evidence>
<gene>
    <name evidence="4" type="ORF">DFR56_12326</name>
</gene>
<dbReference type="PANTHER" id="PTHR43673">
    <property type="entry name" value="NAD(P)H NITROREDUCTASE YDGI-RELATED"/>
    <property type="match status" value="1"/>
</dbReference>
<dbReference type="Pfam" id="PF00881">
    <property type="entry name" value="Nitroreductase"/>
    <property type="match status" value="1"/>
</dbReference>
<dbReference type="OrthoDB" id="9782629at2"/>